<feature type="domain" description="Histidine kinase" evidence="10">
    <location>
        <begin position="288"/>
        <end position="503"/>
    </location>
</feature>
<evidence type="ECO:0000256" key="8">
    <source>
        <dbReference type="SAM" id="Coils"/>
    </source>
</evidence>
<dbReference type="Proteomes" id="UP000008332">
    <property type="component" value="Chromosome"/>
</dbReference>
<dbReference type="FunFam" id="3.30.565.10:FF:000049">
    <property type="entry name" value="Two-component sensor histidine kinase"/>
    <property type="match status" value="1"/>
</dbReference>
<dbReference type="Pfam" id="PF02518">
    <property type="entry name" value="HATPase_c"/>
    <property type="match status" value="1"/>
</dbReference>
<dbReference type="SMART" id="SM00388">
    <property type="entry name" value="HisKA"/>
    <property type="match status" value="1"/>
</dbReference>
<dbReference type="PROSITE" id="PS50109">
    <property type="entry name" value="HIS_KIN"/>
    <property type="match status" value="1"/>
</dbReference>
<dbReference type="SMART" id="SM00448">
    <property type="entry name" value="REC"/>
    <property type="match status" value="1"/>
</dbReference>
<dbReference type="InterPro" id="IPR001789">
    <property type="entry name" value="Sig_transdc_resp-reg_receiver"/>
</dbReference>
<keyword evidence="8" id="KW-0175">Coiled coil</keyword>
<feature type="transmembrane region" description="Helical" evidence="9">
    <location>
        <begin position="179"/>
        <end position="199"/>
    </location>
</feature>
<dbReference type="SMART" id="SM00304">
    <property type="entry name" value="HAMP"/>
    <property type="match status" value="1"/>
</dbReference>
<dbReference type="GO" id="GO:0000155">
    <property type="term" value="F:phosphorelay sensor kinase activity"/>
    <property type="evidence" value="ECO:0007669"/>
    <property type="project" value="InterPro"/>
</dbReference>
<dbReference type="PROSITE" id="PS50110">
    <property type="entry name" value="RESPONSE_REGULATORY"/>
    <property type="match status" value="1"/>
</dbReference>
<dbReference type="Gene3D" id="3.30.565.10">
    <property type="entry name" value="Histidine kinase-like ATPase, C-terminal domain"/>
    <property type="match status" value="1"/>
</dbReference>
<evidence type="ECO:0000256" key="7">
    <source>
        <dbReference type="PROSITE-ProRule" id="PRU00169"/>
    </source>
</evidence>
<evidence type="ECO:0000256" key="9">
    <source>
        <dbReference type="SAM" id="Phobius"/>
    </source>
</evidence>
<evidence type="ECO:0000259" key="10">
    <source>
        <dbReference type="PROSITE" id="PS50109"/>
    </source>
</evidence>
<keyword evidence="9" id="KW-0812">Transmembrane</keyword>
<organism evidence="13 14">
    <name type="scientific">Albidiferax ferrireducens (strain ATCC BAA-621 / DSM 15236 / T118)</name>
    <name type="common">Rhodoferax ferrireducens</name>
    <dbReference type="NCBI Taxonomy" id="338969"/>
    <lineage>
        <taxon>Bacteria</taxon>
        <taxon>Pseudomonadati</taxon>
        <taxon>Pseudomonadota</taxon>
        <taxon>Betaproteobacteria</taxon>
        <taxon>Burkholderiales</taxon>
        <taxon>Comamonadaceae</taxon>
        <taxon>Rhodoferax</taxon>
    </lineage>
</organism>
<dbReference type="InterPro" id="IPR003594">
    <property type="entry name" value="HATPase_dom"/>
</dbReference>
<dbReference type="STRING" id="338969.Rfer_2038"/>
<dbReference type="GO" id="GO:0009927">
    <property type="term" value="F:histidine phosphotransfer kinase activity"/>
    <property type="evidence" value="ECO:0007669"/>
    <property type="project" value="TreeGrafter"/>
</dbReference>
<gene>
    <name evidence="13" type="ordered locus">Rfer_2038</name>
</gene>
<comment type="catalytic activity">
    <reaction evidence="1">
        <text>ATP + protein L-histidine = ADP + protein N-phospho-L-histidine.</text>
        <dbReference type="EC" id="2.7.13.3"/>
    </reaction>
</comment>
<dbReference type="SMART" id="SM00387">
    <property type="entry name" value="HATPase_c"/>
    <property type="match status" value="1"/>
</dbReference>
<evidence type="ECO:0000313" key="14">
    <source>
        <dbReference type="Proteomes" id="UP000008332"/>
    </source>
</evidence>
<dbReference type="SUPFAM" id="SSF55874">
    <property type="entry name" value="ATPase domain of HSP90 chaperone/DNA topoisomerase II/histidine kinase"/>
    <property type="match status" value="1"/>
</dbReference>
<name>Q21WU0_ALBFT</name>
<keyword evidence="4 7" id="KW-0597">Phosphoprotein</keyword>
<dbReference type="InterPro" id="IPR011006">
    <property type="entry name" value="CheY-like_superfamily"/>
</dbReference>
<keyword evidence="9" id="KW-0472">Membrane</keyword>
<dbReference type="Gene3D" id="6.10.340.10">
    <property type="match status" value="1"/>
</dbReference>
<dbReference type="PROSITE" id="PS50885">
    <property type="entry name" value="HAMP"/>
    <property type="match status" value="1"/>
</dbReference>
<dbReference type="RefSeq" id="WP_011464331.1">
    <property type="nucleotide sequence ID" value="NC_007908.1"/>
</dbReference>
<evidence type="ECO:0000256" key="2">
    <source>
        <dbReference type="ARBA" id="ARBA00004370"/>
    </source>
</evidence>
<dbReference type="CDD" id="cd00082">
    <property type="entry name" value="HisKA"/>
    <property type="match status" value="1"/>
</dbReference>
<dbReference type="SUPFAM" id="SSF52172">
    <property type="entry name" value="CheY-like"/>
    <property type="match status" value="1"/>
</dbReference>
<dbReference type="HOGENOM" id="CLU_000445_104_19_4"/>
<feature type="modified residue" description="4-aspartylphosphate" evidence="7">
    <location>
        <position position="576"/>
    </location>
</feature>
<dbReference type="KEGG" id="rfr:Rfer_2038"/>
<dbReference type="InterPro" id="IPR036097">
    <property type="entry name" value="HisK_dim/P_sf"/>
</dbReference>
<evidence type="ECO:0000256" key="6">
    <source>
        <dbReference type="ARBA" id="ARBA00022777"/>
    </source>
</evidence>
<dbReference type="Gene3D" id="1.10.287.130">
    <property type="match status" value="1"/>
</dbReference>
<evidence type="ECO:0000256" key="4">
    <source>
        <dbReference type="ARBA" id="ARBA00022553"/>
    </source>
</evidence>
<dbReference type="InterPro" id="IPR004358">
    <property type="entry name" value="Sig_transdc_His_kin-like_C"/>
</dbReference>
<keyword evidence="5" id="KW-0808">Transferase</keyword>
<dbReference type="PANTHER" id="PTHR43047:SF9">
    <property type="entry name" value="HISTIDINE KINASE"/>
    <property type="match status" value="1"/>
</dbReference>
<proteinExistence type="predicted"/>
<keyword evidence="14" id="KW-1185">Reference proteome</keyword>
<dbReference type="AlphaFoldDB" id="Q21WU0"/>
<feature type="coiled-coil region" evidence="8">
    <location>
        <begin position="247"/>
        <end position="281"/>
    </location>
</feature>
<feature type="domain" description="Response regulatory" evidence="11">
    <location>
        <begin position="526"/>
        <end position="642"/>
    </location>
</feature>
<dbReference type="InterPro" id="IPR003661">
    <property type="entry name" value="HisK_dim/P_dom"/>
</dbReference>
<dbReference type="PRINTS" id="PR00344">
    <property type="entry name" value="BCTRLSENSOR"/>
</dbReference>
<keyword evidence="9" id="KW-1133">Transmembrane helix</keyword>
<dbReference type="EMBL" id="CP000267">
    <property type="protein sequence ID" value="ABD69763.1"/>
    <property type="molecule type" value="Genomic_DNA"/>
</dbReference>
<keyword evidence="6 13" id="KW-0418">Kinase</keyword>
<dbReference type="eggNOG" id="COG2205">
    <property type="taxonomic scope" value="Bacteria"/>
</dbReference>
<dbReference type="InterPro" id="IPR036890">
    <property type="entry name" value="HATPase_C_sf"/>
</dbReference>
<evidence type="ECO:0000259" key="12">
    <source>
        <dbReference type="PROSITE" id="PS50885"/>
    </source>
</evidence>
<dbReference type="Pfam" id="PF00672">
    <property type="entry name" value="HAMP"/>
    <property type="match status" value="1"/>
</dbReference>
<evidence type="ECO:0000313" key="13">
    <source>
        <dbReference type="EMBL" id="ABD69763.1"/>
    </source>
</evidence>
<comment type="subcellular location">
    <subcellularLocation>
        <location evidence="2">Membrane</location>
    </subcellularLocation>
</comment>
<protein>
    <recommendedName>
        <fullName evidence="3">histidine kinase</fullName>
        <ecNumber evidence="3">2.7.13.3</ecNumber>
    </recommendedName>
</protein>
<dbReference type="eggNOG" id="COG0784">
    <property type="taxonomic scope" value="Bacteria"/>
</dbReference>
<dbReference type="SUPFAM" id="SSF158472">
    <property type="entry name" value="HAMP domain-like"/>
    <property type="match status" value="1"/>
</dbReference>
<dbReference type="Gene3D" id="3.40.50.2300">
    <property type="match status" value="1"/>
</dbReference>
<dbReference type="InterPro" id="IPR019247">
    <property type="entry name" value="Histidine_kinase_BarA_N"/>
</dbReference>
<evidence type="ECO:0000256" key="3">
    <source>
        <dbReference type="ARBA" id="ARBA00012438"/>
    </source>
</evidence>
<evidence type="ECO:0000259" key="11">
    <source>
        <dbReference type="PROSITE" id="PS50110"/>
    </source>
</evidence>
<accession>Q21WU0</accession>
<dbReference type="InterPro" id="IPR005467">
    <property type="entry name" value="His_kinase_dom"/>
</dbReference>
<dbReference type="Pfam" id="PF00072">
    <property type="entry name" value="Response_reg"/>
    <property type="match status" value="1"/>
</dbReference>
<evidence type="ECO:0000256" key="1">
    <source>
        <dbReference type="ARBA" id="ARBA00000085"/>
    </source>
</evidence>
<dbReference type="OrthoDB" id="6114847at2"/>
<feature type="domain" description="HAMP" evidence="12">
    <location>
        <begin position="203"/>
        <end position="255"/>
    </location>
</feature>
<dbReference type="EC" id="2.7.13.3" evidence="3"/>
<dbReference type="CDD" id="cd00156">
    <property type="entry name" value="REC"/>
    <property type="match status" value="1"/>
</dbReference>
<sequence>MKLGGIRHRMLLAAVLPVALIAVLLAAVFLFTRFDDINAAHRQRARSLARQLATASEYGLFSDNVSQLRTLAGGALREADVRSVAIVNAQGKVLAHAGKPSYQTQPLLDRQEREQYEPGADLDLLLQPVAATQVPLDDLYQAQFDTAGGAGQAMPAPLLLGHVLIEFSRESLNQRARQMLLAGIAITLGGLLFGALLAARLGRGVIRPIARVSRLIERIGAGELSARAEVLPGDPLREVQQGLNVMAQRLESGRDELEQRIATATQALREKKEEAETATRAKSRFLAAASHDLRQPMHALGLFVARLAQLPHDAPTTHLIGNLDASVQALQELLDGLLDVSRLEAQAVQVQLRPFPLADLFEQLRASLALTAQQKGLRLRVRPTQVWVLSDSALLHRVLLNLLSNALRYTQTGGVLLACRSGADGQHVRIEVWDSGIGIAPEHQSAVFKEFYQIGNSERDRNKGQGLGLSIVERSAQLLGYPLQMHSSLGRGTRFSLCVPVAPPGVALERRSPLRPRNFEDIAGLRVLVIEDDQLVREALVSLLDSWRVEVAVAEGLAMALALLKSGVAPEVIVADYRLRDGENGIEVIHQLRAAAGQPIPACLISGDTDATLMQAAALASLTLLQKPVRPAKLRSLLRRLTRSVQADGGEAV</sequence>
<dbReference type="GO" id="GO:0005886">
    <property type="term" value="C:plasma membrane"/>
    <property type="evidence" value="ECO:0007669"/>
    <property type="project" value="TreeGrafter"/>
</dbReference>
<dbReference type="InterPro" id="IPR003660">
    <property type="entry name" value="HAMP_dom"/>
</dbReference>
<evidence type="ECO:0000256" key="5">
    <source>
        <dbReference type="ARBA" id="ARBA00022679"/>
    </source>
</evidence>
<dbReference type="Pfam" id="PF09984">
    <property type="entry name" value="sCache_4"/>
    <property type="match status" value="1"/>
</dbReference>
<dbReference type="CDD" id="cd06225">
    <property type="entry name" value="HAMP"/>
    <property type="match status" value="1"/>
</dbReference>
<dbReference type="Pfam" id="PF00512">
    <property type="entry name" value="HisKA"/>
    <property type="match status" value="1"/>
</dbReference>
<dbReference type="SUPFAM" id="SSF47384">
    <property type="entry name" value="Homodimeric domain of signal transducing histidine kinase"/>
    <property type="match status" value="1"/>
</dbReference>
<dbReference type="PANTHER" id="PTHR43047">
    <property type="entry name" value="TWO-COMPONENT HISTIDINE PROTEIN KINASE"/>
    <property type="match status" value="1"/>
</dbReference>
<reference evidence="14" key="1">
    <citation type="submission" date="2006-02" db="EMBL/GenBank/DDBJ databases">
        <title>Complete sequence of chromosome of Rhodoferax ferrireducens DSM 15236.</title>
        <authorList>
            <person name="Copeland A."/>
            <person name="Lucas S."/>
            <person name="Lapidus A."/>
            <person name="Barry K."/>
            <person name="Detter J.C."/>
            <person name="Glavina del Rio T."/>
            <person name="Hammon N."/>
            <person name="Israni S."/>
            <person name="Pitluck S."/>
            <person name="Brettin T."/>
            <person name="Bruce D."/>
            <person name="Han C."/>
            <person name="Tapia R."/>
            <person name="Gilna P."/>
            <person name="Kiss H."/>
            <person name="Schmutz J."/>
            <person name="Larimer F."/>
            <person name="Land M."/>
            <person name="Kyrpides N."/>
            <person name="Ivanova N."/>
            <person name="Richardson P."/>
        </authorList>
    </citation>
    <scope>NUCLEOTIDE SEQUENCE [LARGE SCALE GENOMIC DNA]</scope>
    <source>
        <strain evidence="14">ATCC BAA-621 / DSM 15236 / T118</strain>
    </source>
</reference>